<evidence type="ECO:0000256" key="1">
    <source>
        <dbReference type="ARBA" id="ARBA00001974"/>
    </source>
</evidence>
<evidence type="ECO:0000256" key="2">
    <source>
        <dbReference type="ARBA" id="ARBA00009183"/>
    </source>
</evidence>
<evidence type="ECO:0000256" key="15">
    <source>
        <dbReference type="ARBA" id="ARBA00069832"/>
    </source>
</evidence>
<keyword evidence="6" id="KW-0521">NADP</keyword>
<comment type="catalytic activity">
    <reaction evidence="10">
        <text>bromide + 4-hydroxybenzoate + NADPH + O2 + 2 H(+) = 3-bromo-4-hydroxybenzoate + NADP(+) + 2 H2O</text>
        <dbReference type="Rhea" id="RHEA:56352"/>
        <dbReference type="ChEBI" id="CHEBI:15377"/>
        <dbReference type="ChEBI" id="CHEBI:15378"/>
        <dbReference type="ChEBI" id="CHEBI:15379"/>
        <dbReference type="ChEBI" id="CHEBI:15858"/>
        <dbReference type="ChEBI" id="CHEBI:17879"/>
        <dbReference type="ChEBI" id="CHEBI:57783"/>
        <dbReference type="ChEBI" id="CHEBI:58349"/>
        <dbReference type="ChEBI" id="CHEBI:140203"/>
    </reaction>
    <physiologicalReaction direction="left-to-right" evidence="10">
        <dbReference type="Rhea" id="RHEA:56353"/>
    </physiologicalReaction>
</comment>
<dbReference type="GO" id="GO:0050661">
    <property type="term" value="F:NADP binding"/>
    <property type="evidence" value="ECO:0007669"/>
    <property type="project" value="InterPro"/>
</dbReference>
<dbReference type="Proteomes" id="UP000660745">
    <property type="component" value="Unassembled WGS sequence"/>
</dbReference>
<name>A0A918E8T7_9ACTN</name>
<evidence type="ECO:0000256" key="16">
    <source>
        <dbReference type="SAM" id="MobiDB-lite"/>
    </source>
</evidence>
<evidence type="ECO:0000256" key="9">
    <source>
        <dbReference type="ARBA" id="ARBA00050583"/>
    </source>
</evidence>
<comment type="catalytic activity">
    <reaction evidence="13">
        <text>2 bromide + 4-hydroxybenzoate + 2 NADPH + 2 O2 + 5 H(+) = 2,4-dibromophenol + CO2 + 2 NADP(+) + 4 H2O</text>
        <dbReference type="Rhea" id="RHEA:56348"/>
        <dbReference type="ChEBI" id="CHEBI:15377"/>
        <dbReference type="ChEBI" id="CHEBI:15378"/>
        <dbReference type="ChEBI" id="CHEBI:15379"/>
        <dbReference type="ChEBI" id="CHEBI:15858"/>
        <dbReference type="ChEBI" id="CHEBI:16526"/>
        <dbReference type="ChEBI" id="CHEBI:17879"/>
        <dbReference type="ChEBI" id="CHEBI:34238"/>
        <dbReference type="ChEBI" id="CHEBI:57783"/>
        <dbReference type="ChEBI" id="CHEBI:58349"/>
        <dbReference type="EC" id="1.14.19.55"/>
    </reaction>
    <physiologicalReaction direction="left-to-right" evidence="13">
        <dbReference type="Rhea" id="RHEA:56349"/>
    </physiologicalReaction>
</comment>
<feature type="compositionally biased region" description="Polar residues" evidence="16">
    <location>
        <begin position="457"/>
        <end position="471"/>
    </location>
</feature>
<comment type="catalytic activity">
    <reaction evidence="8">
        <text>3-bromo-4-hydroxybenzoate + bromide + NADPH + O2 + 3 H(+) = 2,4-dibromophenol + CO2 + NADP(+) + 2 H2O</text>
        <dbReference type="Rhea" id="RHEA:56356"/>
        <dbReference type="ChEBI" id="CHEBI:15377"/>
        <dbReference type="ChEBI" id="CHEBI:15378"/>
        <dbReference type="ChEBI" id="CHEBI:15379"/>
        <dbReference type="ChEBI" id="CHEBI:15858"/>
        <dbReference type="ChEBI" id="CHEBI:16526"/>
        <dbReference type="ChEBI" id="CHEBI:34238"/>
        <dbReference type="ChEBI" id="CHEBI:57783"/>
        <dbReference type="ChEBI" id="CHEBI:58349"/>
        <dbReference type="ChEBI" id="CHEBI:140203"/>
    </reaction>
    <physiologicalReaction direction="left-to-right" evidence="8">
        <dbReference type="Rhea" id="RHEA:56357"/>
    </physiologicalReaction>
</comment>
<comment type="similarity">
    <text evidence="2">Belongs to the FMO family.</text>
</comment>
<dbReference type="InterPro" id="IPR036188">
    <property type="entry name" value="FAD/NAD-bd_sf"/>
</dbReference>
<reference evidence="17" key="1">
    <citation type="journal article" date="2014" name="Int. J. Syst. Evol. Microbiol.">
        <title>Complete genome sequence of Corynebacterium casei LMG S-19264T (=DSM 44701T), isolated from a smear-ripened cheese.</title>
        <authorList>
            <consortium name="US DOE Joint Genome Institute (JGI-PGF)"/>
            <person name="Walter F."/>
            <person name="Albersmeier A."/>
            <person name="Kalinowski J."/>
            <person name="Ruckert C."/>
        </authorList>
    </citation>
    <scope>NUCLEOTIDE SEQUENCE</scope>
    <source>
        <strain evidence="17">CGMCC 4.7430</strain>
    </source>
</reference>
<keyword evidence="4" id="KW-0285">Flavoprotein</keyword>
<keyword evidence="5" id="KW-0274">FAD</keyword>
<dbReference type="Gene3D" id="3.50.50.60">
    <property type="entry name" value="FAD/NAD(P)-binding domain"/>
    <property type="match status" value="1"/>
</dbReference>
<organism evidence="17 18">
    <name type="scientific">Nonomuraea glycinis</name>
    <dbReference type="NCBI Taxonomy" id="2047744"/>
    <lineage>
        <taxon>Bacteria</taxon>
        <taxon>Bacillati</taxon>
        <taxon>Actinomycetota</taxon>
        <taxon>Actinomycetes</taxon>
        <taxon>Streptosporangiales</taxon>
        <taxon>Streptosporangiaceae</taxon>
        <taxon>Nonomuraea</taxon>
    </lineage>
</organism>
<evidence type="ECO:0000256" key="10">
    <source>
        <dbReference type="ARBA" id="ARBA00051354"/>
    </source>
</evidence>
<dbReference type="EC" id="1.14.19.55" evidence="14"/>
<evidence type="ECO:0000256" key="11">
    <source>
        <dbReference type="ARBA" id="ARBA00051726"/>
    </source>
</evidence>
<dbReference type="GO" id="GO:0004499">
    <property type="term" value="F:N,N-dimethylaniline monooxygenase activity"/>
    <property type="evidence" value="ECO:0007669"/>
    <property type="project" value="InterPro"/>
</dbReference>
<evidence type="ECO:0000313" key="17">
    <source>
        <dbReference type="EMBL" id="GGP15410.1"/>
    </source>
</evidence>
<reference evidence="17" key="2">
    <citation type="submission" date="2020-09" db="EMBL/GenBank/DDBJ databases">
        <authorList>
            <person name="Sun Q."/>
            <person name="Zhou Y."/>
        </authorList>
    </citation>
    <scope>NUCLEOTIDE SEQUENCE</scope>
    <source>
        <strain evidence="17">CGMCC 4.7430</strain>
    </source>
</reference>
<evidence type="ECO:0000256" key="7">
    <source>
        <dbReference type="ARBA" id="ARBA00023002"/>
    </source>
</evidence>
<dbReference type="EMBL" id="BMNK01000018">
    <property type="protein sequence ID" value="GGP15410.1"/>
    <property type="molecule type" value="Genomic_DNA"/>
</dbReference>
<keyword evidence="17" id="KW-0503">Monooxygenase</keyword>
<comment type="caution">
    <text evidence="17">The sequence shown here is derived from an EMBL/GenBank/DDBJ whole genome shotgun (WGS) entry which is preliminary data.</text>
</comment>
<feature type="region of interest" description="Disordered" evidence="16">
    <location>
        <begin position="444"/>
        <end position="471"/>
    </location>
</feature>
<evidence type="ECO:0000313" key="18">
    <source>
        <dbReference type="Proteomes" id="UP000660745"/>
    </source>
</evidence>
<evidence type="ECO:0000256" key="5">
    <source>
        <dbReference type="ARBA" id="ARBA00022827"/>
    </source>
</evidence>
<comment type="similarity">
    <text evidence="3">Belongs to the FAD-binding monooxygenase family.</text>
</comment>
<evidence type="ECO:0000256" key="3">
    <source>
        <dbReference type="ARBA" id="ARBA00010139"/>
    </source>
</evidence>
<dbReference type="PANTHER" id="PTHR23023">
    <property type="entry name" value="DIMETHYLANILINE MONOOXYGENASE"/>
    <property type="match status" value="1"/>
</dbReference>
<comment type="catalytic activity">
    <reaction evidence="9">
        <text>3-bromo-4,5-dihydroxybenzoate + bromide + NADPH + O2 + 3 H(+) = 3,5-dibromobenzene-1,2-diol + CO2 + NADP(+) + 2 H2O</text>
        <dbReference type="Rhea" id="RHEA:56376"/>
        <dbReference type="ChEBI" id="CHEBI:15377"/>
        <dbReference type="ChEBI" id="CHEBI:15378"/>
        <dbReference type="ChEBI" id="CHEBI:15379"/>
        <dbReference type="ChEBI" id="CHEBI:15858"/>
        <dbReference type="ChEBI" id="CHEBI:16526"/>
        <dbReference type="ChEBI" id="CHEBI:57783"/>
        <dbReference type="ChEBI" id="CHEBI:58349"/>
        <dbReference type="ChEBI" id="CHEBI:140211"/>
        <dbReference type="ChEBI" id="CHEBI:140214"/>
    </reaction>
    <physiologicalReaction direction="left-to-right" evidence="9">
        <dbReference type="Rhea" id="RHEA:56377"/>
    </physiologicalReaction>
</comment>
<dbReference type="InterPro" id="IPR000960">
    <property type="entry name" value="Flavin_mOase"/>
</dbReference>
<comment type="catalytic activity">
    <reaction evidence="12">
        <text>3,4-dihydroxybenzoate + 2 bromide + 2 NADPH + 2 O2 + 5 H(+) = 3,5-dibromobenzene-1,2-diol + CO2 + 2 NADP(+) + 4 H2O</text>
        <dbReference type="Rhea" id="RHEA:56368"/>
        <dbReference type="ChEBI" id="CHEBI:15377"/>
        <dbReference type="ChEBI" id="CHEBI:15378"/>
        <dbReference type="ChEBI" id="CHEBI:15379"/>
        <dbReference type="ChEBI" id="CHEBI:15858"/>
        <dbReference type="ChEBI" id="CHEBI:16526"/>
        <dbReference type="ChEBI" id="CHEBI:36241"/>
        <dbReference type="ChEBI" id="CHEBI:57783"/>
        <dbReference type="ChEBI" id="CHEBI:58349"/>
        <dbReference type="ChEBI" id="CHEBI:140214"/>
        <dbReference type="EC" id="1.14.19.55"/>
    </reaction>
    <physiologicalReaction direction="left-to-right" evidence="12">
        <dbReference type="Rhea" id="RHEA:56369"/>
    </physiologicalReaction>
</comment>
<comment type="catalytic activity">
    <reaction evidence="11">
        <text>3,4-dihydroxybenzoate + bromide + NADPH + O2 + 2 H(+) = 3-bromo-4,5-dihydroxybenzoate + NADP(+) + 2 H2O</text>
        <dbReference type="Rhea" id="RHEA:56372"/>
        <dbReference type="ChEBI" id="CHEBI:15377"/>
        <dbReference type="ChEBI" id="CHEBI:15378"/>
        <dbReference type="ChEBI" id="CHEBI:15379"/>
        <dbReference type="ChEBI" id="CHEBI:15858"/>
        <dbReference type="ChEBI" id="CHEBI:36241"/>
        <dbReference type="ChEBI" id="CHEBI:57783"/>
        <dbReference type="ChEBI" id="CHEBI:58349"/>
        <dbReference type="ChEBI" id="CHEBI:140211"/>
    </reaction>
    <physiologicalReaction direction="left-to-right" evidence="11">
        <dbReference type="Rhea" id="RHEA:56373"/>
    </physiologicalReaction>
</comment>
<keyword evidence="18" id="KW-1185">Reference proteome</keyword>
<evidence type="ECO:0000256" key="4">
    <source>
        <dbReference type="ARBA" id="ARBA00022630"/>
    </source>
</evidence>
<dbReference type="FunFam" id="3.50.50.60:FF:000023">
    <property type="entry name" value="Dimethylaniline monooxygenase [N-oxide-forming]"/>
    <property type="match status" value="1"/>
</dbReference>
<dbReference type="AlphaFoldDB" id="A0A918E8T7"/>
<evidence type="ECO:0000256" key="13">
    <source>
        <dbReference type="ARBA" id="ARBA00052260"/>
    </source>
</evidence>
<comment type="cofactor">
    <cofactor evidence="1">
        <name>FAD</name>
        <dbReference type="ChEBI" id="CHEBI:57692"/>
    </cofactor>
</comment>
<evidence type="ECO:0000256" key="14">
    <source>
        <dbReference type="ARBA" id="ARBA00066870"/>
    </source>
</evidence>
<evidence type="ECO:0000256" key="12">
    <source>
        <dbReference type="ARBA" id="ARBA00052183"/>
    </source>
</evidence>
<keyword evidence="7" id="KW-0560">Oxidoreductase</keyword>
<dbReference type="SUPFAM" id="SSF51905">
    <property type="entry name" value="FAD/NAD(P)-binding domain"/>
    <property type="match status" value="2"/>
</dbReference>
<accession>A0A918E8T7</accession>
<dbReference type="Pfam" id="PF00743">
    <property type="entry name" value="FMO-like"/>
    <property type="match status" value="1"/>
</dbReference>
<proteinExistence type="inferred from homology"/>
<dbReference type="InterPro" id="IPR020946">
    <property type="entry name" value="Flavin_mOase-like"/>
</dbReference>
<protein>
    <recommendedName>
        <fullName evidence="15">4-hydroxybenzoate brominase (decarboxylating)</fullName>
        <ecNumber evidence="14">1.14.19.55</ecNumber>
    </recommendedName>
</protein>
<dbReference type="GO" id="GO:0050660">
    <property type="term" value="F:flavin adenine dinucleotide binding"/>
    <property type="evidence" value="ECO:0007669"/>
    <property type="project" value="InterPro"/>
</dbReference>
<feature type="compositionally biased region" description="Basic and acidic residues" evidence="16">
    <location>
        <begin position="444"/>
        <end position="453"/>
    </location>
</feature>
<gene>
    <name evidence="17" type="ORF">GCM10012278_75150</name>
</gene>
<evidence type="ECO:0000256" key="6">
    <source>
        <dbReference type="ARBA" id="ARBA00022857"/>
    </source>
</evidence>
<sequence length="471" mass="51938">MTTKPQTTDRVCVVGAGPAGLVVARQLRAAGLPFDVFEKHSDVGGIWDPANEGSPVYRTAHFISSKYTSGFYGHPMPEEYPDYPSWREILQYIRDFAQAENLYEHITFNAEVESAELLDDGTWDVTVGGERRHYRALVVAPGVTWHPSTPEIAGRDTFTGQVMHSSVYFDSSTFAGKRVLVVGAGNSGVDIACDAAAGADKAFLSVRRGYRFVPKHIFGVPSDVFINRGRPLPAGVTLPDDPGALVDALVGDLTRYGLPAPDHELTASHPILNDQVIHYFQHGDLTAKPDVERLDGGDVVFIDGTREHVDVVVLATGYEYKIPFVDEALFEWKSGHPQLYLNIFNCTVDSLYVLGFIEFADAAYHRFEEMAQLVAMDLTLEGADKEKFSELKRTHQPNLRGEMTYIDTPRHANYVETNAYQAVLAEVRGQFGVADLRDIYGPEEITLSRRPDPARATSPTTGPAPSLSTSR</sequence>
<evidence type="ECO:0000256" key="8">
    <source>
        <dbReference type="ARBA" id="ARBA00050194"/>
    </source>
</evidence>
<dbReference type="InterPro" id="IPR050346">
    <property type="entry name" value="FMO-like"/>
</dbReference>
<dbReference type="PRINTS" id="PR00370">
    <property type="entry name" value="FMOXYGENASE"/>
</dbReference>
<dbReference type="RefSeq" id="WP_189143511.1">
    <property type="nucleotide sequence ID" value="NZ_BMNK01000018.1"/>
</dbReference>